<evidence type="ECO:0000256" key="1">
    <source>
        <dbReference type="SAM" id="MobiDB-lite"/>
    </source>
</evidence>
<feature type="region of interest" description="Disordered" evidence="1">
    <location>
        <begin position="46"/>
        <end position="70"/>
    </location>
</feature>
<proteinExistence type="predicted"/>
<dbReference type="AlphaFoldDB" id="A0A7U9DVM5"/>
<evidence type="ECO:0000313" key="3">
    <source>
        <dbReference type="Proteomes" id="UP000014062"/>
    </source>
</evidence>
<organism evidence="2 3">
    <name type="scientific">Streptomyces lividans 1326</name>
    <dbReference type="NCBI Taxonomy" id="1200984"/>
    <lineage>
        <taxon>Bacteria</taxon>
        <taxon>Bacillati</taxon>
        <taxon>Actinomycetota</taxon>
        <taxon>Actinomycetes</taxon>
        <taxon>Kitasatosporales</taxon>
        <taxon>Streptomycetaceae</taxon>
        <taxon>Streptomyces</taxon>
    </lineage>
</organism>
<feature type="compositionally biased region" description="Basic and acidic residues" evidence="1">
    <location>
        <begin position="46"/>
        <end position="57"/>
    </location>
</feature>
<accession>A0A7U9DVM5</accession>
<reference evidence="3" key="1">
    <citation type="journal article" date="2013" name="Genome Biol. Evol.">
        <title>The genome sequence of Streptomyces lividans 66 reveals a novel tRNA-dependent peptide biosynthetic system within a metal-related genomic island.</title>
        <authorList>
            <person name="Cruz-Morales P."/>
            <person name="Vijgenboom E."/>
            <person name="Iruegas-Bocardo F."/>
            <person name="Girard G."/>
            <person name="Yanez-Guerra L.A."/>
            <person name="Ramos-Aboites H.E."/>
            <person name="Pernodet J.L."/>
            <person name="Anne J."/>
            <person name="van Wezel G.P."/>
            <person name="Barona-Gomez F."/>
        </authorList>
    </citation>
    <scope>NUCLEOTIDE SEQUENCE [LARGE SCALE GENOMIC DNA]</scope>
    <source>
        <strain evidence="3">1326</strain>
    </source>
</reference>
<gene>
    <name evidence="2" type="ORF">SLI_4556</name>
</gene>
<dbReference type="Proteomes" id="UP000014062">
    <property type="component" value="Chromosome"/>
</dbReference>
<evidence type="ECO:0000313" key="2">
    <source>
        <dbReference type="EMBL" id="EOY49265.1"/>
    </source>
</evidence>
<sequence length="70" mass="7475">MPTAAASAANAASRAAVEVRTVAARRTAVRIGFFLSVGLRGTRWLPDRPRPDAEYEKSSLAGANHPAWRA</sequence>
<name>A0A7U9DVM5_STRLI</name>
<protein>
    <submittedName>
        <fullName evidence="2">Uncharacterized protein</fullName>
    </submittedName>
</protein>
<dbReference type="EMBL" id="CM001889">
    <property type="protein sequence ID" value="EOY49265.1"/>
    <property type="molecule type" value="Genomic_DNA"/>
</dbReference>